<evidence type="ECO:0000313" key="1">
    <source>
        <dbReference type="EMBL" id="PSK36114.1"/>
    </source>
</evidence>
<dbReference type="AlphaFoldDB" id="A0A2P7YJH1"/>
<dbReference type="OrthoDB" id="10328070at2759"/>
<organism evidence="1 2">
    <name type="scientific">Elsinoe australis</name>
    <dbReference type="NCBI Taxonomy" id="40998"/>
    <lineage>
        <taxon>Eukaryota</taxon>
        <taxon>Fungi</taxon>
        <taxon>Dikarya</taxon>
        <taxon>Ascomycota</taxon>
        <taxon>Pezizomycotina</taxon>
        <taxon>Dothideomycetes</taxon>
        <taxon>Dothideomycetidae</taxon>
        <taxon>Myriangiales</taxon>
        <taxon>Elsinoaceae</taxon>
        <taxon>Elsinoe</taxon>
    </lineage>
</organism>
<dbReference type="Proteomes" id="UP000243723">
    <property type="component" value="Unassembled WGS sequence"/>
</dbReference>
<evidence type="ECO:0000313" key="2">
    <source>
        <dbReference type="Proteomes" id="UP000243723"/>
    </source>
</evidence>
<dbReference type="EMBL" id="NHZQ01000422">
    <property type="protein sequence ID" value="PSK36114.1"/>
    <property type="molecule type" value="Genomic_DNA"/>
</dbReference>
<name>A0A2P7YJH1_9PEZI</name>
<proteinExistence type="predicted"/>
<comment type="caution">
    <text evidence="1">The sequence shown here is derived from an EMBL/GenBank/DDBJ whole genome shotgun (WGS) entry which is preliminary data.</text>
</comment>
<accession>A0A2P7YJH1</accession>
<protein>
    <submittedName>
        <fullName evidence="1">Uncharacterized protein</fullName>
    </submittedName>
</protein>
<reference evidence="1 2" key="1">
    <citation type="submission" date="2017-05" db="EMBL/GenBank/DDBJ databases">
        <title>Draft genome sequence of Elsinoe australis.</title>
        <authorList>
            <person name="Cheng Q."/>
        </authorList>
    </citation>
    <scope>NUCLEOTIDE SEQUENCE [LARGE SCALE GENOMIC DNA]</scope>
    <source>
        <strain evidence="1 2">NL1</strain>
    </source>
</reference>
<sequence>MAINAGCVVIKWNHVPEYICLLTDEIWPKNAVGEYIDLGAQHTVRQLGQAAKRVTENEDALEGFWAVENGMGRNVADAAREMRQDLVKIVKTLEEQLKSEPDYFSEFMKMPVGPAWWQLREKVSQQVSPPTDDEFSAYMAQQGDYYRRAISSQLCALREPLSRKTISFHRENIAALEVNEDED</sequence>
<gene>
    <name evidence="1" type="ORF">B9Z65_5929</name>
</gene>
<keyword evidence="2" id="KW-1185">Reference proteome</keyword>